<sequence length="139" mass="14933">MSSELNQIASWSLRWRVALSGALCVAAALCAAQPTDASAQLHAEQRFQLALEAQSDRDYATMLDMLRQAADEGHAQAQEMLGMVLLTGPTLYGAAVKADRCEARAWMHRAAAQGSESARAQLVFLNRLRGSPEGRSACG</sequence>
<name>A0AA91I9U5_VARPD</name>
<evidence type="ECO:0000313" key="2">
    <source>
        <dbReference type="EMBL" id="OAK61456.1"/>
    </source>
</evidence>
<dbReference type="SUPFAM" id="SSF81901">
    <property type="entry name" value="HCP-like"/>
    <property type="match status" value="1"/>
</dbReference>
<feature type="chain" id="PRO_5041689776" description="Sel1 repeat family protein" evidence="1">
    <location>
        <begin position="32"/>
        <end position="139"/>
    </location>
</feature>
<dbReference type="AlphaFoldDB" id="A0AA91I9U5"/>
<reference evidence="2 3" key="1">
    <citation type="submission" date="2016-03" db="EMBL/GenBank/DDBJ databases">
        <title>Genome sequence of Variovorax paradoxus KB5.</title>
        <authorList>
            <person name="Jeong H."/>
            <person name="Hong C.E."/>
            <person name="Jo S.H."/>
            <person name="Park J.M."/>
        </authorList>
    </citation>
    <scope>NUCLEOTIDE SEQUENCE [LARGE SCALE GENOMIC DNA]</scope>
    <source>
        <strain evidence="2 3">KB5</strain>
    </source>
</reference>
<comment type="caution">
    <text evidence="2">The sequence shown here is derived from an EMBL/GenBank/DDBJ whole genome shotgun (WGS) entry which is preliminary data.</text>
</comment>
<evidence type="ECO:0000313" key="3">
    <source>
        <dbReference type="Proteomes" id="UP000077852"/>
    </source>
</evidence>
<organism evidence="2 3">
    <name type="scientific">Variovorax paradoxus</name>
    <dbReference type="NCBI Taxonomy" id="34073"/>
    <lineage>
        <taxon>Bacteria</taxon>
        <taxon>Pseudomonadati</taxon>
        <taxon>Pseudomonadota</taxon>
        <taxon>Betaproteobacteria</taxon>
        <taxon>Burkholderiales</taxon>
        <taxon>Comamonadaceae</taxon>
        <taxon>Variovorax</taxon>
    </lineage>
</organism>
<evidence type="ECO:0000256" key="1">
    <source>
        <dbReference type="SAM" id="SignalP"/>
    </source>
</evidence>
<dbReference type="Gene3D" id="1.25.40.10">
    <property type="entry name" value="Tetratricopeptide repeat domain"/>
    <property type="match status" value="1"/>
</dbReference>
<keyword evidence="1" id="KW-0732">Signal</keyword>
<dbReference type="EMBL" id="LVHG01000056">
    <property type="protein sequence ID" value="OAK61456.1"/>
    <property type="molecule type" value="Genomic_DNA"/>
</dbReference>
<gene>
    <name evidence="2" type="ORF">A3K87_21265</name>
</gene>
<protein>
    <recommendedName>
        <fullName evidence="4">Sel1 repeat family protein</fullName>
    </recommendedName>
</protein>
<feature type="signal peptide" evidence="1">
    <location>
        <begin position="1"/>
        <end position="31"/>
    </location>
</feature>
<proteinExistence type="predicted"/>
<dbReference type="InterPro" id="IPR011990">
    <property type="entry name" value="TPR-like_helical_dom_sf"/>
</dbReference>
<dbReference type="Proteomes" id="UP000077852">
    <property type="component" value="Unassembled WGS sequence"/>
</dbReference>
<dbReference type="RefSeq" id="WP_081269277.1">
    <property type="nucleotide sequence ID" value="NZ_LVHG01000056.1"/>
</dbReference>
<accession>A0AA91I9U5</accession>
<evidence type="ECO:0008006" key="4">
    <source>
        <dbReference type="Google" id="ProtNLM"/>
    </source>
</evidence>